<dbReference type="PANTHER" id="PTHR32432:SF3">
    <property type="entry name" value="ETHANOLAMINE UTILIZATION PROTEIN EUTJ"/>
    <property type="match status" value="1"/>
</dbReference>
<sequence>MGKRNRADSTEALLDVIRDDGEQRLNFPQSASKAPRSSRRQKKKNKPSKTSSTSLRTARPSLFSRSRSAVLGVDIAQDTITVVKMTRGDSPKLLDIQSVALESGLGVEEPGLSEKLQSVLGRVGSRGCDIWVLHRAPDVEIGVSRIPRVKRGELANTVYWQLQKERRFNSAEFVLDFRVQDAAVKEGEVPKIEVLTSLAGRADVERLRHRFRDAGYSIAGVTAIPAAFQNIYRTGWAASRSGLTANLHVGATFSSITIYEGAGIRFSRSIKFGLDSMAEELLDSYNRGELTKGMPGHELDQHGARLLILEKLLDGPRAKGGPGGELNKAQVLESVRDSLERVARQAERTLDYYAQNFHQRCETLHLSGRIFGSPEVAEYVSGQLALDMEIFDPLGDLDLSRLSGRTSLSGRMAMNEAVAVALSDQGKTLNFSHNYQARRRDRTRAMVGNAVSVFVMVMALLLGGLYVWSGETIADLTQKAREMEERIMPEMALDEASLARLSAEVGAYRARMRNVAERYEALAVLTELQRITPERVRLLNMNMELRVAPGKGTAQPAAGESPVRLLVLDMVILGGEENFETDLTRYLIALKASPLFGDVVVQQGEVRDFIPEGDVFHVVLHVQMA</sequence>
<dbReference type="RefSeq" id="WP_078716171.1">
    <property type="nucleotide sequence ID" value="NZ_FUYC01000002.1"/>
</dbReference>
<evidence type="ECO:0000313" key="5">
    <source>
        <dbReference type="Proteomes" id="UP000190027"/>
    </source>
</evidence>
<name>A0A1T4W9Y9_9BACT</name>
<reference evidence="4 5" key="1">
    <citation type="submission" date="2017-02" db="EMBL/GenBank/DDBJ databases">
        <authorList>
            <person name="Peterson S.W."/>
        </authorList>
    </citation>
    <scope>NUCLEOTIDE SEQUENCE [LARGE SCALE GENOMIC DNA]</scope>
    <source>
        <strain evidence="4 5">DSM 16080</strain>
    </source>
</reference>
<dbReference type="PANTHER" id="PTHR32432">
    <property type="entry name" value="CELL DIVISION PROTEIN FTSA-RELATED"/>
    <property type="match status" value="1"/>
</dbReference>
<keyword evidence="3" id="KW-0812">Transmembrane</keyword>
<keyword evidence="3" id="KW-0472">Membrane</keyword>
<evidence type="ECO:0000256" key="1">
    <source>
        <dbReference type="SAM" id="Coils"/>
    </source>
</evidence>
<dbReference type="STRING" id="1121449.SAMN02745704_00594"/>
<feature type="transmembrane region" description="Helical" evidence="3">
    <location>
        <begin position="446"/>
        <end position="468"/>
    </location>
</feature>
<dbReference type="Proteomes" id="UP000190027">
    <property type="component" value="Unassembled WGS sequence"/>
</dbReference>
<dbReference type="EMBL" id="FUYC01000002">
    <property type="protein sequence ID" value="SKA74100.1"/>
    <property type="molecule type" value="Genomic_DNA"/>
</dbReference>
<dbReference type="AlphaFoldDB" id="A0A1T4W9Y9"/>
<dbReference type="InterPro" id="IPR050696">
    <property type="entry name" value="FtsA/MreB"/>
</dbReference>
<feature type="compositionally biased region" description="Basic residues" evidence="2">
    <location>
        <begin position="36"/>
        <end position="47"/>
    </location>
</feature>
<evidence type="ECO:0000313" key="4">
    <source>
        <dbReference type="EMBL" id="SKA74100.1"/>
    </source>
</evidence>
<dbReference type="OrthoDB" id="5414910at2"/>
<evidence type="ECO:0000256" key="2">
    <source>
        <dbReference type="SAM" id="MobiDB-lite"/>
    </source>
</evidence>
<feature type="region of interest" description="Disordered" evidence="2">
    <location>
        <begin position="17"/>
        <end position="59"/>
    </location>
</feature>
<organism evidence="4 5">
    <name type="scientific">Paucidesulfovibrio gracilis DSM 16080</name>
    <dbReference type="NCBI Taxonomy" id="1121449"/>
    <lineage>
        <taxon>Bacteria</taxon>
        <taxon>Pseudomonadati</taxon>
        <taxon>Thermodesulfobacteriota</taxon>
        <taxon>Desulfovibrionia</taxon>
        <taxon>Desulfovibrionales</taxon>
        <taxon>Desulfovibrionaceae</taxon>
        <taxon>Paucidesulfovibrio</taxon>
    </lineage>
</organism>
<accession>A0A1T4W9Y9</accession>
<keyword evidence="1" id="KW-0175">Coiled coil</keyword>
<proteinExistence type="predicted"/>
<protein>
    <submittedName>
        <fullName evidence="4">Tfp pilus assembly protein, ATPase PilM</fullName>
    </submittedName>
</protein>
<feature type="coiled-coil region" evidence="1">
    <location>
        <begin position="329"/>
        <end position="356"/>
    </location>
</feature>
<keyword evidence="3" id="KW-1133">Transmembrane helix</keyword>
<dbReference type="Gene3D" id="3.30.420.40">
    <property type="match status" value="2"/>
</dbReference>
<evidence type="ECO:0000256" key="3">
    <source>
        <dbReference type="SAM" id="Phobius"/>
    </source>
</evidence>
<gene>
    <name evidence="4" type="ORF">SAMN02745704_00594</name>
</gene>
<dbReference type="Gene3D" id="3.30.1490.300">
    <property type="match status" value="1"/>
</dbReference>
<keyword evidence="5" id="KW-1185">Reference proteome</keyword>